<feature type="region of interest" description="Disordered" evidence="1">
    <location>
        <begin position="18"/>
        <end position="37"/>
    </location>
</feature>
<name>A0AAV4ZFE8_9HYPH</name>
<evidence type="ECO:0000313" key="2">
    <source>
        <dbReference type="EMBL" id="GJD87109.1"/>
    </source>
</evidence>
<dbReference type="Proteomes" id="UP001055247">
    <property type="component" value="Unassembled WGS sequence"/>
</dbReference>
<gene>
    <name evidence="2" type="ORF">BHAOGJBA_0609</name>
</gene>
<dbReference type="EMBL" id="BPQO01000002">
    <property type="protein sequence ID" value="GJD87109.1"/>
    <property type="molecule type" value="Genomic_DNA"/>
</dbReference>
<proteinExistence type="predicted"/>
<feature type="compositionally biased region" description="Pro residues" evidence="1">
    <location>
        <begin position="203"/>
        <end position="216"/>
    </location>
</feature>
<keyword evidence="3" id="KW-1185">Reference proteome</keyword>
<comment type="caution">
    <text evidence="2">The sequence shown here is derived from an EMBL/GenBank/DDBJ whole genome shotgun (WGS) entry which is preliminary data.</text>
</comment>
<sequence length="216" mass="22606">MPVVGAILAFIGLTPAPKPLPRRRRRPSGATPVNVPAPVAPTTVAPARPAASPLAFPSPLPAAKAVRVLQAAAGLPVQHDGLGGNGKTPADAREALGRDLAAYVDLCIVAGQPLPGQSIATERADDAAYRGRLRRACVSDLDLWERARSRRERERAEAAEDGRQEPPALYVPAAVVEALATRKAAREAERTARRGDRGSGTPPHGPRPAPPAGLQR</sequence>
<organism evidence="2 3">
    <name type="scientific">Methylobacterium hispanicum</name>
    <dbReference type="NCBI Taxonomy" id="270350"/>
    <lineage>
        <taxon>Bacteria</taxon>
        <taxon>Pseudomonadati</taxon>
        <taxon>Pseudomonadota</taxon>
        <taxon>Alphaproteobacteria</taxon>
        <taxon>Hyphomicrobiales</taxon>
        <taxon>Methylobacteriaceae</taxon>
        <taxon>Methylobacterium</taxon>
    </lineage>
</organism>
<accession>A0AAV4ZFE8</accession>
<feature type="region of interest" description="Disordered" evidence="1">
    <location>
        <begin position="181"/>
        <end position="216"/>
    </location>
</feature>
<dbReference type="AlphaFoldDB" id="A0AAV4ZFE8"/>
<reference evidence="2" key="1">
    <citation type="journal article" date="2016" name="Front. Microbiol.">
        <title>Genome Sequence of the Piezophilic, Mesophilic Sulfate-Reducing Bacterium Desulfovibrio indicus J2T.</title>
        <authorList>
            <person name="Cao J."/>
            <person name="Maignien L."/>
            <person name="Shao Z."/>
            <person name="Alain K."/>
            <person name="Jebbar M."/>
        </authorList>
    </citation>
    <scope>NUCLEOTIDE SEQUENCE</scope>
    <source>
        <strain evidence="2">DSM 16372</strain>
    </source>
</reference>
<evidence type="ECO:0000313" key="3">
    <source>
        <dbReference type="Proteomes" id="UP001055247"/>
    </source>
</evidence>
<evidence type="ECO:0000256" key="1">
    <source>
        <dbReference type="SAM" id="MobiDB-lite"/>
    </source>
</evidence>
<feature type="compositionally biased region" description="Basic and acidic residues" evidence="1">
    <location>
        <begin position="184"/>
        <end position="197"/>
    </location>
</feature>
<protein>
    <submittedName>
        <fullName evidence="2">Uncharacterized protein</fullName>
    </submittedName>
</protein>
<reference evidence="2" key="2">
    <citation type="submission" date="2021-08" db="EMBL/GenBank/DDBJ databases">
        <authorList>
            <person name="Tani A."/>
            <person name="Ola A."/>
            <person name="Ogura Y."/>
            <person name="Katsura K."/>
            <person name="Hayashi T."/>
        </authorList>
    </citation>
    <scope>NUCLEOTIDE SEQUENCE</scope>
    <source>
        <strain evidence="2">DSM 16372</strain>
    </source>
</reference>